<keyword evidence="1" id="KW-0472">Membrane</keyword>
<keyword evidence="3" id="KW-1185">Reference proteome</keyword>
<evidence type="ECO:0000313" key="3">
    <source>
        <dbReference type="Proteomes" id="UP000283633"/>
    </source>
</evidence>
<dbReference type="RefSeq" id="WP_148096375.1">
    <property type="nucleotide sequence ID" value="NZ_QWZQ01000024.1"/>
</dbReference>
<proteinExistence type="predicted"/>
<accession>A0A3R8KI38</accession>
<sequence>MGKYFNKRNQLWIILGVVAIVVIAFIGMRRQANGGSITVPKRISFVQQAKSSGTHIWVRTAAENGGFSKTTKVSEIFVLKNGKMQQYQIFDNNITLGKLSSMSDGDTIKLAQQQDKKYATTGAASEVRSYLNNKYAENNQIGQEDDFDTDATSVANGLVQVTYKEKLITYPHAIKITKILNNVDTSNNDIVSSSIADLNASKQAQNERWNTDAFVDNKFGEALITHIKTTKYQEPEQQSITVSNTTDNSGNKIVSQKIGFNSIDLFDSNIATENVYKYAKANEADFIKLLSLKANNKNYGYKVTVDDKNDAEEVKEAKQTKIDNEKGARLYN</sequence>
<dbReference type="EMBL" id="QWZQ01000024">
    <property type="protein sequence ID" value="RRK10313.1"/>
    <property type="molecule type" value="Genomic_DNA"/>
</dbReference>
<comment type="caution">
    <text evidence="2">The sequence shown here is derived from an EMBL/GenBank/DDBJ whole genome shotgun (WGS) entry which is preliminary data.</text>
</comment>
<organism evidence="2 3">
    <name type="scientific">Lactiplantibacillus garii</name>
    <dbReference type="NCBI Taxonomy" id="2306423"/>
    <lineage>
        <taxon>Bacteria</taxon>
        <taxon>Bacillati</taxon>
        <taxon>Bacillota</taxon>
        <taxon>Bacilli</taxon>
        <taxon>Lactobacillales</taxon>
        <taxon>Lactobacillaceae</taxon>
        <taxon>Lactiplantibacillus</taxon>
    </lineage>
</organism>
<reference evidence="2 3" key="1">
    <citation type="submission" date="2018-08" db="EMBL/GenBank/DDBJ databases">
        <title>Genome Lactobacillus garii FI11369.</title>
        <authorList>
            <person name="Diaz M."/>
            <person name="Narbad A."/>
        </authorList>
    </citation>
    <scope>NUCLEOTIDE SEQUENCE [LARGE SCALE GENOMIC DNA]</scope>
    <source>
        <strain evidence="2 3">FI11369</strain>
    </source>
</reference>
<dbReference type="Proteomes" id="UP000283633">
    <property type="component" value="Unassembled WGS sequence"/>
</dbReference>
<protein>
    <submittedName>
        <fullName evidence="2">Uncharacterized protein</fullName>
    </submittedName>
</protein>
<keyword evidence="1" id="KW-0812">Transmembrane</keyword>
<feature type="non-terminal residue" evidence="2">
    <location>
        <position position="332"/>
    </location>
</feature>
<evidence type="ECO:0000256" key="1">
    <source>
        <dbReference type="SAM" id="Phobius"/>
    </source>
</evidence>
<name>A0A3R8KI38_9LACO</name>
<keyword evidence="1" id="KW-1133">Transmembrane helix</keyword>
<dbReference type="OrthoDB" id="2292826at2"/>
<feature type="transmembrane region" description="Helical" evidence="1">
    <location>
        <begin position="12"/>
        <end position="28"/>
    </location>
</feature>
<dbReference type="AlphaFoldDB" id="A0A3R8KI38"/>
<gene>
    <name evidence="2" type="ORF">D1831_08320</name>
</gene>
<evidence type="ECO:0000313" key="2">
    <source>
        <dbReference type="EMBL" id="RRK10313.1"/>
    </source>
</evidence>